<proteinExistence type="predicted"/>
<dbReference type="PANTHER" id="PTHR43698:SF1">
    <property type="entry name" value="BLL4564 PROTEIN"/>
    <property type="match status" value="1"/>
</dbReference>
<dbReference type="OrthoDB" id="9802489at2"/>
<dbReference type="EMBL" id="RQJP01000004">
    <property type="protein sequence ID" value="RRB12286.1"/>
    <property type="molecule type" value="Genomic_DNA"/>
</dbReference>
<sequence>MRLPVIVSITLFFSVLHSGYAQQMGGRPVDKPAIFGKGNRGPAETFTGTVWVNILAPNDSTYTTSVASVLFEPGARTFWHLHPAGQLLLVTDGAGYYQEQGKPIQPIHQGDVVKCLPNVLHWHGASPTHSLTHIAINPNTEKGIVVWKQAVTDQEYRK</sequence>
<dbReference type="Proteomes" id="UP000274271">
    <property type="component" value="Unassembled WGS sequence"/>
</dbReference>
<name>A0A3P1CGY6_9BACT</name>
<evidence type="ECO:0000259" key="2">
    <source>
        <dbReference type="Pfam" id="PF07883"/>
    </source>
</evidence>
<comment type="caution">
    <text evidence="3">The sequence shown here is derived from an EMBL/GenBank/DDBJ whole genome shotgun (WGS) entry which is preliminary data.</text>
</comment>
<dbReference type="AlphaFoldDB" id="A0A3P1CGY6"/>
<dbReference type="RefSeq" id="WP_124908240.1">
    <property type="nucleotide sequence ID" value="NZ_RQJP01000004.1"/>
</dbReference>
<feature type="domain" description="Cupin type-2" evidence="2">
    <location>
        <begin position="69"/>
        <end position="124"/>
    </location>
</feature>
<dbReference type="SUPFAM" id="SSF51182">
    <property type="entry name" value="RmlC-like cupins"/>
    <property type="match status" value="1"/>
</dbReference>
<dbReference type="InterPro" id="IPR014710">
    <property type="entry name" value="RmlC-like_jellyroll"/>
</dbReference>
<organism evidence="3 4">
    <name type="scientific">Larkinella knui</name>
    <dbReference type="NCBI Taxonomy" id="2025310"/>
    <lineage>
        <taxon>Bacteria</taxon>
        <taxon>Pseudomonadati</taxon>
        <taxon>Bacteroidota</taxon>
        <taxon>Cytophagia</taxon>
        <taxon>Cytophagales</taxon>
        <taxon>Spirosomataceae</taxon>
        <taxon>Larkinella</taxon>
    </lineage>
</organism>
<dbReference type="InterPro" id="IPR011051">
    <property type="entry name" value="RmlC_Cupin_sf"/>
</dbReference>
<dbReference type="PANTHER" id="PTHR43698">
    <property type="entry name" value="RIBD C-TERMINAL DOMAIN CONTAINING PROTEIN"/>
    <property type="match status" value="1"/>
</dbReference>
<feature type="chain" id="PRO_5018089409" evidence="1">
    <location>
        <begin position="24"/>
        <end position="158"/>
    </location>
</feature>
<dbReference type="InterPro" id="IPR047263">
    <property type="entry name" value="HNL-like_cupin"/>
</dbReference>
<protein>
    <submittedName>
        <fullName evidence="3">Cupin domain-containing protein</fullName>
    </submittedName>
</protein>
<evidence type="ECO:0000313" key="3">
    <source>
        <dbReference type="EMBL" id="RRB12286.1"/>
    </source>
</evidence>
<reference evidence="3 4" key="1">
    <citation type="submission" date="2018-11" db="EMBL/GenBank/DDBJ databases">
        <authorList>
            <person name="Zhou Z."/>
            <person name="Wang G."/>
        </authorList>
    </citation>
    <scope>NUCLEOTIDE SEQUENCE [LARGE SCALE GENOMIC DNA]</scope>
    <source>
        <strain evidence="3 4">KCTC42998</strain>
    </source>
</reference>
<keyword evidence="1" id="KW-0732">Signal</keyword>
<evidence type="ECO:0000313" key="4">
    <source>
        <dbReference type="Proteomes" id="UP000274271"/>
    </source>
</evidence>
<dbReference type="Gene3D" id="2.60.120.10">
    <property type="entry name" value="Jelly Rolls"/>
    <property type="match status" value="1"/>
</dbReference>
<feature type="signal peptide" evidence="1">
    <location>
        <begin position="1"/>
        <end position="23"/>
    </location>
</feature>
<keyword evidence="4" id="KW-1185">Reference proteome</keyword>
<accession>A0A3P1CGY6</accession>
<evidence type="ECO:0000256" key="1">
    <source>
        <dbReference type="SAM" id="SignalP"/>
    </source>
</evidence>
<dbReference type="Pfam" id="PF07883">
    <property type="entry name" value="Cupin_2"/>
    <property type="match status" value="1"/>
</dbReference>
<dbReference type="CDD" id="cd02233">
    <property type="entry name" value="cupin_HNL-like"/>
    <property type="match status" value="1"/>
</dbReference>
<gene>
    <name evidence="3" type="ORF">EHT87_18955</name>
</gene>
<dbReference type="InterPro" id="IPR013096">
    <property type="entry name" value="Cupin_2"/>
</dbReference>